<dbReference type="Proteomes" id="UP000320496">
    <property type="component" value="Chromosome"/>
</dbReference>
<reference evidence="1 2" key="1">
    <citation type="submission" date="2019-02" db="EMBL/GenBank/DDBJ databases">
        <title>Deep-cultivation of Planctomycetes and their phenomic and genomic characterization uncovers novel biology.</title>
        <authorList>
            <person name="Wiegand S."/>
            <person name="Jogler M."/>
            <person name="Boedeker C."/>
            <person name="Pinto D."/>
            <person name="Vollmers J."/>
            <person name="Rivas-Marin E."/>
            <person name="Kohn T."/>
            <person name="Peeters S.H."/>
            <person name="Heuer A."/>
            <person name="Rast P."/>
            <person name="Oberbeckmann S."/>
            <person name="Bunk B."/>
            <person name="Jeske O."/>
            <person name="Meyerdierks A."/>
            <person name="Storesund J.E."/>
            <person name="Kallscheuer N."/>
            <person name="Luecker S."/>
            <person name="Lage O.M."/>
            <person name="Pohl T."/>
            <person name="Merkel B.J."/>
            <person name="Hornburger P."/>
            <person name="Mueller R.-W."/>
            <person name="Bruemmer F."/>
            <person name="Labrenz M."/>
            <person name="Spormann A.M."/>
            <person name="Op den Camp H."/>
            <person name="Overmann J."/>
            <person name="Amann R."/>
            <person name="Jetten M.S.M."/>
            <person name="Mascher T."/>
            <person name="Medema M.H."/>
            <person name="Devos D.P."/>
            <person name="Kaster A.-K."/>
            <person name="Ovreas L."/>
            <person name="Rohde M."/>
            <person name="Galperin M.Y."/>
            <person name="Jogler C."/>
        </authorList>
    </citation>
    <scope>NUCLEOTIDE SEQUENCE [LARGE SCALE GENOMIC DNA]</scope>
    <source>
        <strain evidence="1 2">Mal4</strain>
    </source>
</reference>
<accession>A0A517ZAR7</accession>
<organism evidence="1 2">
    <name type="scientific">Maioricimonas rarisocia</name>
    <dbReference type="NCBI Taxonomy" id="2528026"/>
    <lineage>
        <taxon>Bacteria</taxon>
        <taxon>Pseudomonadati</taxon>
        <taxon>Planctomycetota</taxon>
        <taxon>Planctomycetia</taxon>
        <taxon>Planctomycetales</taxon>
        <taxon>Planctomycetaceae</taxon>
        <taxon>Maioricimonas</taxon>
    </lineage>
</organism>
<dbReference type="AlphaFoldDB" id="A0A517ZAR7"/>
<dbReference type="EMBL" id="CP036275">
    <property type="protein sequence ID" value="QDU39582.1"/>
    <property type="molecule type" value="Genomic_DNA"/>
</dbReference>
<proteinExistence type="predicted"/>
<sequence>MRRILMWGSSGFGTLGGMLLTIGLLLAPGHVFATCSGNSACDQDCTLNSSGGWSGGCKTDENCDSCRCNNDDDATECVCTS</sequence>
<evidence type="ECO:0000313" key="2">
    <source>
        <dbReference type="Proteomes" id="UP000320496"/>
    </source>
</evidence>
<protein>
    <submittedName>
        <fullName evidence="1">Uncharacterized protein</fullName>
    </submittedName>
</protein>
<keyword evidence="2" id="KW-1185">Reference proteome</keyword>
<dbReference type="KEGG" id="mri:Mal4_39270"/>
<name>A0A517ZAR7_9PLAN</name>
<evidence type="ECO:0000313" key="1">
    <source>
        <dbReference type="EMBL" id="QDU39582.1"/>
    </source>
</evidence>
<gene>
    <name evidence="1" type="ORF">Mal4_39270</name>
</gene>